<comment type="caution">
    <text evidence="9">The sequence shown here is derived from an EMBL/GenBank/DDBJ whole genome shotgun (WGS) entry which is preliminary data.</text>
</comment>
<dbReference type="CDD" id="cd08071">
    <property type="entry name" value="MPN_DUF2466"/>
    <property type="match status" value="1"/>
</dbReference>
<dbReference type="AlphaFoldDB" id="A0AA43XJN1"/>
<dbReference type="Proteomes" id="UP000449710">
    <property type="component" value="Unassembled WGS sequence"/>
</dbReference>
<evidence type="ECO:0000256" key="4">
    <source>
        <dbReference type="ARBA" id="ARBA00022801"/>
    </source>
</evidence>
<evidence type="ECO:0000256" key="3">
    <source>
        <dbReference type="ARBA" id="ARBA00022723"/>
    </source>
</evidence>
<dbReference type="GO" id="GO:0006508">
    <property type="term" value="P:proteolysis"/>
    <property type="evidence" value="ECO:0007669"/>
    <property type="project" value="UniProtKB-KW"/>
</dbReference>
<dbReference type="Pfam" id="PF20582">
    <property type="entry name" value="UPF0758_N"/>
    <property type="match status" value="1"/>
</dbReference>
<dbReference type="InterPro" id="IPR025657">
    <property type="entry name" value="RadC_JAB"/>
</dbReference>
<evidence type="ECO:0000313" key="9">
    <source>
        <dbReference type="EMBL" id="NBG87992.1"/>
    </source>
</evidence>
<dbReference type="GO" id="GO:0008237">
    <property type="term" value="F:metallopeptidase activity"/>
    <property type="evidence" value="ECO:0007669"/>
    <property type="project" value="UniProtKB-KW"/>
</dbReference>
<dbReference type="NCBIfam" id="NF000642">
    <property type="entry name" value="PRK00024.1"/>
    <property type="match status" value="1"/>
</dbReference>
<dbReference type="EMBL" id="SUMG01000005">
    <property type="protein sequence ID" value="NBG87992.1"/>
    <property type="molecule type" value="Genomic_DNA"/>
</dbReference>
<keyword evidence="4" id="KW-0378">Hydrolase</keyword>
<dbReference type="Gene3D" id="3.40.140.10">
    <property type="entry name" value="Cytidine Deaminase, domain 2"/>
    <property type="match status" value="1"/>
</dbReference>
<feature type="domain" description="MPN" evidence="8">
    <location>
        <begin position="104"/>
        <end position="226"/>
    </location>
</feature>
<keyword evidence="5" id="KW-0862">Zinc</keyword>
<evidence type="ECO:0000256" key="2">
    <source>
        <dbReference type="ARBA" id="ARBA00022670"/>
    </source>
</evidence>
<keyword evidence="2" id="KW-0645">Protease</keyword>
<keyword evidence="6" id="KW-0482">Metalloprotease</keyword>
<evidence type="ECO:0000256" key="1">
    <source>
        <dbReference type="ARBA" id="ARBA00010243"/>
    </source>
</evidence>
<evidence type="ECO:0000313" key="10">
    <source>
        <dbReference type="Proteomes" id="UP000449710"/>
    </source>
</evidence>
<reference evidence="9 10" key="1">
    <citation type="submission" date="2019-04" db="EMBL/GenBank/DDBJ databases">
        <title>Isachenkonia alkalipeptolytica gen. nov. sp. nov. a new anaerobic, alkiliphilic organothrophic bacterium capable to reduce synthesized ferrihydrite isolated from a soda lake.</title>
        <authorList>
            <person name="Toshchakov S.V."/>
            <person name="Zavarzina D.G."/>
            <person name="Zhilina T.N."/>
            <person name="Kostrikina N.A."/>
            <person name="Kublanov I.V."/>
        </authorList>
    </citation>
    <scope>NUCLEOTIDE SEQUENCE [LARGE SCALE GENOMIC DNA]</scope>
    <source>
        <strain evidence="9 10">Z-1701</strain>
    </source>
</reference>
<organism evidence="9 10">
    <name type="scientific">Isachenkonia alkalipeptolytica</name>
    <dbReference type="NCBI Taxonomy" id="2565777"/>
    <lineage>
        <taxon>Bacteria</taxon>
        <taxon>Bacillati</taxon>
        <taxon>Bacillota</taxon>
        <taxon>Clostridia</taxon>
        <taxon>Eubacteriales</taxon>
        <taxon>Clostridiaceae</taxon>
        <taxon>Isachenkonia</taxon>
    </lineage>
</organism>
<protein>
    <submittedName>
        <fullName evidence="9">DNA repair protein RadC</fullName>
    </submittedName>
</protein>
<dbReference type="InterPro" id="IPR001405">
    <property type="entry name" value="UPF0758"/>
</dbReference>
<evidence type="ECO:0000256" key="7">
    <source>
        <dbReference type="RuleBase" id="RU003797"/>
    </source>
</evidence>
<accession>A0AA43XJN1</accession>
<dbReference type="PANTHER" id="PTHR30471">
    <property type="entry name" value="DNA REPAIR PROTEIN RADC"/>
    <property type="match status" value="1"/>
</dbReference>
<dbReference type="InterPro" id="IPR010994">
    <property type="entry name" value="RuvA_2-like"/>
</dbReference>
<evidence type="ECO:0000256" key="5">
    <source>
        <dbReference type="ARBA" id="ARBA00022833"/>
    </source>
</evidence>
<proteinExistence type="inferred from homology"/>
<sequence length="227" mass="25839">MGYVSIHAGHRKRLKERFLREGIDHFEEHQILEMLLFYGIPRKDTNEIAHRLIREFQDLAGVLDAKMEDLRKVEGVGENAAMLLALLAPLSRRYQSCKFKGKHQLNSSQKAGEYAVHLFTDLHYECFYLICLNNQNQVRHAAKTFQGTINEAAVYPRLVVETALKYQASSVILAHNHPGGSIKPSQGDIQVTKRIKEALGAIDIKVVDHIIVGDNRYFSFAEDRLVL</sequence>
<gene>
    <name evidence="9" type="primary">radC</name>
    <name evidence="9" type="ORF">ISALK_05710</name>
</gene>
<keyword evidence="3" id="KW-0479">Metal-binding</keyword>
<dbReference type="Gene3D" id="1.10.150.20">
    <property type="entry name" value="5' to 3' exonuclease, C-terminal subdomain"/>
    <property type="match status" value="1"/>
</dbReference>
<dbReference type="InterPro" id="IPR037518">
    <property type="entry name" value="MPN"/>
</dbReference>
<dbReference type="GO" id="GO:0046872">
    <property type="term" value="F:metal ion binding"/>
    <property type="evidence" value="ECO:0007669"/>
    <property type="project" value="UniProtKB-KW"/>
</dbReference>
<dbReference type="NCBIfam" id="TIGR00608">
    <property type="entry name" value="radc"/>
    <property type="match status" value="1"/>
</dbReference>
<evidence type="ECO:0000256" key="6">
    <source>
        <dbReference type="ARBA" id="ARBA00023049"/>
    </source>
</evidence>
<evidence type="ECO:0000259" key="8">
    <source>
        <dbReference type="PROSITE" id="PS50249"/>
    </source>
</evidence>
<comment type="similarity">
    <text evidence="1 7">Belongs to the UPF0758 family.</text>
</comment>
<dbReference type="Pfam" id="PF04002">
    <property type="entry name" value="RadC"/>
    <property type="match status" value="1"/>
</dbReference>
<dbReference type="InterPro" id="IPR046778">
    <property type="entry name" value="UPF0758_N"/>
</dbReference>
<keyword evidence="10" id="KW-1185">Reference proteome</keyword>
<name>A0AA43XJN1_9CLOT</name>
<dbReference type="SUPFAM" id="SSF47781">
    <property type="entry name" value="RuvA domain 2-like"/>
    <property type="match status" value="1"/>
</dbReference>
<dbReference type="PROSITE" id="PS50249">
    <property type="entry name" value="MPN"/>
    <property type="match status" value="1"/>
</dbReference>
<dbReference type="PANTHER" id="PTHR30471:SF3">
    <property type="entry name" value="UPF0758 PROTEIN YEES-RELATED"/>
    <property type="match status" value="1"/>
</dbReference>